<evidence type="ECO:0000313" key="1">
    <source>
        <dbReference type="EMBL" id="KAJ1348876.1"/>
    </source>
</evidence>
<dbReference type="EMBL" id="JAHQIW010000576">
    <property type="protein sequence ID" value="KAJ1348876.1"/>
    <property type="molecule type" value="Genomic_DNA"/>
</dbReference>
<sequence length="59" mass="6557">MSAEEIIIRWSNIKAMRRMCYRDATQQRACIAKKSHASQHGDPGVSGTLLIQVELLGVS</sequence>
<keyword evidence="2" id="KW-1185">Reference proteome</keyword>
<dbReference type="AlphaFoldDB" id="A0AAD5MGS6"/>
<reference evidence="1" key="1">
    <citation type="submission" date="2021-06" db="EMBL/GenBank/DDBJ databases">
        <title>Parelaphostrongylus tenuis whole genome reference sequence.</title>
        <authorList>
            <person name="Garwood T.J."/>
            <person name="Larsen P.A."/>
            <person name="Fountain-Jones N.M."/>
            <person name="Garbe J.R."/>
            <person name="Macchietto M.G."/>
            <person name="Kania S.A."/>
            <person name="Gerhold R.W."/>
            <person name="Richards J.E."/>
            <person name="Wolf T.M."/>
        </authorList>
    </citation>
    <scope>NUCLEOTIDE SEQUENCE</scope>
    <source>
        <strain evidence="1">MNPRO001-30</strain>
        <tissue evidence="1">Meninges</tissue>
    </source>
</reference>
<gene>
    <name evidence="1" type="ORF">KIN20_004276</name>
</gene>
<name>A0AAD5MGS6_PARTN</name>
<dbReference type="Proteomes" id="UP001196413">
    <property type="component" value="Unassembled WGS sequence"/>
</dbReference>
<evidence type="ECO:0000313" key="2">
    <source>
        <dbReference type="Proteomes" id="UP001196413"/>
    </source>
</evidence>
<organism evidence="1 2">
    <name type="scientific">Parelaphostrongylus tenuis</name>
    <name type="common">Meningeal worm</name>
    <dbReference type="NCBI Taxonomy" id="148309"/>
    <lineage>
        <taxon>Eukaryota</taxon>
        <taxon>Metazoa</taxon>
        <taxon>Ecdysozoa</taxon>
        <taxon>Nematoda</taxon>
        <taxon>Chromadorea</taxon>
        <taxon>Rhabditida</taxon>
        <taxon>Rhabditina</taxon>
        <taxon>Rhabditomorpha</taxon>
        <taxon>Strongyloidea</taxon>
        <taxon>Metastrongylidae</taxon>
        <taxon>Parelaphostrongylus</taxon>
    </lineage>
</organism>
<accession>A0AAD5MGS6</accession>
<protein>
    <submittedName>
        <fullName evidence="1">Uncharacterized protein</fullName>
    </submittedName>
</protein>
<proteinExistence type="predicted"/>
<comment type="caution">
    <text evidence="1">The sequence shown here is derived from an EMBL/GenBank/DDBJ whole genome shotgun (WGS) entry which is preliminary data.</text>
</comment>